<reference evidence="1 2" key="1">
    <citation type="submission" date="2019-06" db="EMBL/GenBank/DDBJ databases">
        <title>A large-scale integrated study on North Sea by COGITO (Coastal Microbe Genomic &amp; Taxonomic Observatory).</title>
        <authorList>
            <person name="Teeling H."/>
        </authorList>
    </citation>
    <scope>NUCLEOTIDE SEQUENCE [LARGE SCALE GENOMIC DNA]</scope>
    <source>
        <strain evidence="1 2">MAR_2009_79</strain>
    </source>
</reference>
<dbReference type="InterPro" id="IPR036514">
    <property type="entry name" value="SGNH_hydro_sf"/>
</dbReference>
<dbReference type="SUPFAM" id="SSF52266">
    <property type="entry name" value="SGNH hydrolase"/>
    <property type="match status" value="1"/>
</dbReference>
<dbReference type="Proteomes" id="UP000315363">
    <property type="component" value="Unassembled WGS sequence"/>
</dbReference>
<dbReference type="Gene3D" id="3.40.50.1110">
    <property type="entry name" value="SGNH hydrolase"/>
    <property type="match status" value="1"/>
</dbReference>
<name>A0ABY3AFX0_9FLAO</name>
<dbReference type="PANTHER" id="PTHR22901:SF0">
    <property type="entry name" value="SIALATE O-ACETYLESTERASE"/>
    <property type="match status" value="1"/>
</dbReference>
<proteinExistence type="predicted"/>
<dbReference type="InterPro" id="IPR039329">
    <property type="entry name" value="SIAE"/>
</dbReference>
<keyword evidence="2" id="KW-1185">Reference proteome</keyword>
<accession>A0ABY3AFX0</accession>
<evidence type="ECO:0000313" key="2">
    <source>
        <dbReference type="Proteomes" id="UP000315363"/>
    </source>
</evidence>
<organism evidence="1 2">
    <name type="scientific">Arenibacter algicola</name>
    <dbReference type="NCBI Taxonomy" id="616991"/>
    <lineage>
        <taxon>Bacteria</taxon>
        <taxon>Pseudomonadati</taxon>
        <taxon>Bacteroidota</taxon>
        <taxon>Flavobacteriia</taxon>
        <taxon>Flavobacteriales</taxon>
        <taxon>Flavobacteriaceae</taxon>
        <taxon>Arenibacter</taxon>
    </lineage>
</organism>
<gene>
    <name evidence="1" type="ORF">GQ41_3647</name>
</gene>
<protein>
    <submittedName>
        <fullName evidence="1">Sialate O-acetylesterase</fullName>
    </submittedName>
</protein>
<dbReference type="PANTHER" id="PTHR22901">
    <property type="entry name" value="SIALATE O-ACETYLESTERASE"/>
    <property type="match status" value="1"/>
</dbReference>
<dbReference type="RefSeq" id="WP_142190417.1">
    <property type="nucleotide sequence ID" value="NZ_VHIF01000001.1"/>
</dbReference>
<sequence length="512" mass="57903">MTKKPFILTLFIILLFNTAITYSQELKLSNLFCDNMVLQRGTEVPVWGVAAPKEKIRVKFAGQSVTTRTGKNGKWMVVLAPMEASKTPREMTISGKKEIVFSNVVVGEVWICSGQSNMQFSVSNAPEVDALLSSAKNIRSFEVKRTVSFKEEDNVSGKWKDVPPSSAVAFGFAYFLEKAEDIPIGIIHASWGSSSLEAWMPRDMADEFPYFKDIMNDLDADTETRNRINKALSSGEERTTKEDIFMRRQPNILYNAMMKPLAPYACRGLVWYQGERNTRYYSGVPMVNEDNWYHRVIGMKEYGDVLQSWVKRYRKEWKNKKMHFSVVMLPGYGKGTNNNPDIDSKSPTAMSWAWMRESQQKVLDLPYTSVVNTIDLGDETDVHPKDKLPIGKRLALLAQKHTLNKDIVAEGPVLDQVKAQDNGLVIYFNNAKGLKTIDQKDPRGFWIADESMQWHMAGAKIVGETVVLSNDAIKNPVYVRYAFAGKPDVNLANAADLPAYPFRTDNEIPTDE</sequence>
<evidence type="ECO:0000313" key="1">
    <source>
        <dbReference type="EMBL" id="TQO38979.1"/>
    </source>
</evidence>
<dbReference type="EMBL" id="VHIF01000001">
    <property type="protein sequence ID" value="TQO38979.1"/>
    <property type="molecule type" value="Genomic_DNA"/>
</dbReference>
<comment type="caution">
    <text evidence="1">The sequence shown here is derived from an EMBL/GenBank/DDBJ whole genome shotgun (WGS) entry which is preliminary data.</text>
</comment>